<keyword evidence="3" id="KW-1185">Reference proteome</keyword>
<proteinExistence type="predicted"/>
<evidence type="ECO:0000313" key="3">
    <source>
        <dbReference type="Proteomes" id="UP000799772"/>
    </source>
</evidence>
<dbReference type="AlphaFoldDB" id="A0A9P4IRH9"/>
<comment type="caution">
    <text evidence="2">The sequence shown here is derived from an EMBL/GenBank/DDBJ whole genome shotgun (WGS) entry which is preliminary data.</text>
</comment>
<feature type="domain" description="Carboxymuconolactone decarboxylase-like" evidence="1">
    <location>
        <begin position="45"/>
        <end position="101"/>
    </location>
</feature>
<dbReference type="PANTHER" id="PTHR34846:SF9">
    <property type="entry name" value="4-CARBOXYMUCONOLACTONE DECARBOXYLASE FAMILY PROTEIN (AFU_ORTHOLOGUE AFUA_1G03690)"/>
    <property type="match status" value="1"/>
</dbReference>
<reference evidence="2" key="1">
    <citation type="journal article" date="2020" name="Stud. Mycol.">
        <title>101 Dothideomycetes genomes: a test case for predicting lifestyles and emergence of pathogens.</title>
        <authorList>
            <person name="Haridas S."/>
            <person name="Albert R."/>
            <person name="Binder M."/>
            <person name="Bloem J."/>
            <person name="Labutti K."/>
            <person name="Salamov A."/>
            <person name="Andreopoulos B."/>
            <person name="Baker S."/>
            <person name="Barry K."/>
            <person name="Bills G."/>
            <person name="Bluhm B."/>
            <person name="Cannon C."/>
            <person name="Castanera R."/>
            <person name="Culley D."/>
            <person name="Daum C."/>
            <person name="Ezra D."/>
            <person name="Gonzalez J."/>
            <person name="Henrissat B."/>
            <person name="Kuo A."/>
            <person name="Liang C."/>
            <person name="Lipzen A."/>
            <person name="Lutzoni F."/>
            <person name="Magnuson J."/>
            <person name="Mondo S."/>
            <person name="Nolan M."/>
            <person name="Ohm R."/>
            <person name="Pangilinan J."/>
            <person name="Park H.-J."/>
            <person name="Ramirez L."/>
            <person name="Alfaro M."/>
            <person name="Sun H."/>
            <person name="Tritt A."/>
            <person name="Yoshinaga Y."/>
            <person name="Zwiers L.-H."/>
            <person name="Turgeon B."/>
            <person name="Goodwin S."/>
            <person name="Spatafora J."/>
            <person name="Crous P."/>
            <person name="Grigoriev I."/>
        </authorList>
    </citation>
    <scope>NUCLEOTIDE SEQUENCE</scope>
    <source>
        <strain evidence="2">CBS 133067</strain>
    </source>
</reference>
<sequence>MRLPYTDNPPNFTSEEDKATLEAVKARRGPRGLIALDLALLHAPPIAGGWNALLGAVRTKNSLNASIREIAISRVAVLNKAWFEWNAHAPILKDAGEVNDEGINYVKTAPPTQNQPLGSGPLDEKHAAVMAYADAMTKDVEVSDAVFSKIKSLFSEREVIELTATIAAYNCVSRFLVALDVGEANSTGPN</sequence>
<dbReference type="Proteomes" id="UP000799772">
    <property type="component" value="Unassembled WGS sequence"/>
</dbReference>
<dbReference type="InterPro" id="IPR003779">
    <property type="entry name" value="CMD-like"/>
</dbReference>
<evidence type="ECO:0000259" key="1">
    <source>
        <dbReference type="Pfam" id="PF02627"/>
    </source>
</evidence>
<name>A0A9P4IRH9_9PEZI</name>
<dbReference type="Gene3D" id="1.20.1290.10">
    <property type="entry name" value="AhpD-like"/>
    <property type="match status" value="1"/>
</dbReference>
<gene>
    <name evidence="2" type="ORF">NA57DRAFT_63130</name>
</gene>
<organism evidence="2 3">
    <name type="scientific">Rhizodiscina lignyota</name>
    <dbReference type="NCBI Taxonomy" id="1504668"/>
    <lineage>
        <taxon>Eukaryota</taxon>
        <taxon>Fungi</taxon>
        <taxon>Dikarya</taxon>
        <taxon>Ascomycota</taxon>
        <taxon>Pezizomycotina</taxon>
        <taxon>Dothideomycetes</taxon>
        <taxon>Pleosporomycetidae</taxon>
        <taxon>Aulographales</taxon>
        <taxon>Rhizodiscinaceae</taxon>
        <taxon>Rhizodiscina</taxon>
    </lineage>
</organism>
<dbReference type="EMBL" id="ML978121">
    <property type="protein sequence ID" value="KAF2104782.1"/>
    <property type="molecule type" value="Genomic_DNA"/>
</dbReference>
<accession>A0A9P4IRH9</accession>
<dbReference type="PANTHER" id="PTHR34846">
    <property type="entry name" value="4-CARBOXYMUCONOLACTONE DECARBOXYLASE FAMILY PROTEIN (AFU_ORTHOLOGUE AFUA_6G11590)"/>
    <property type="match status" value="1"/>
</dbReference>
<dbReference type="Pfam" id="PF02627">
    <property type="entry name" value="CMD"/>
    <property type="match status" value="1"/>
</dbReference>
<evidence type="ECO:0000313" key="2">
    <source>
        <dbReference type="EMBL" id="KAF2104782.1"/>
    </source>
</evidence>
<dbReference type="OrthoDB" id="2135488at2759"/>
<protein>
    <recommendedName>
        <fullName evidence="1">Carboxymuconolactone decarboxylase-like domain-containing protein</fullName>
    </recommendedName>
</protein>
<dbReference type="GO" id="GO:0051920">
    <property type="term" value="F:peroxiredoxin activity"/>
    <property type="evidence" value="ECO:0007669"/>
    <property type="project" value="InterPro"/>
</dbReference>
<dbReference type="InterPro" id="IPR029032">
    <property type="entry name" value="AhpD-like"/>
</dbReference>
<dbReference type="SUPFAM" id="SSF69118">
    <property type="entry name" value="AhpD-like"/>
    <property type="match status" value="1"/>
</dbReference>